<reference evidence="2 3" key="1">
    <citation type="submission" date="2021-06" db="EMBL/GenBank/DDBJ databases">
        <title>Caerostris extrusa draft genome.</title>
        <authorList>
            <person name="Kono N."/>
            <person name="Arakawa K."/>
        </authorList>
    </citation>
    <scope>NUCLEOTIDE SEQUENCE [LARGE SCALE GENOMIC DNA]</scope>
</reference>
<protein>
    <submittedName>
        <fullName evidence="2">Uncharacterized protein</fullName>
    </submittedName>
</protein>
<organism evidence="2 3">
    <name type="scientific">Caerostris extrusa</name>
    <name type="common">Bark spider</name>
    <name type="synonym">Caerostris bankana</name>
    <dbReference type="NCBI Taxonomy" id="172846"/>
    <lineage>
        <taxon>Eukaryota</taxon>
        <taxon>Metazoa</taxon>
        <taxon>Ecdysozoa</taxon>
        <taxon>Arthropoda</taxon>
        <taxon>Chelicerata</taxon>
        <taxon>Arachnida</taxon>
        <taxon>Araneae</taxon>
        <taxon>Araneomorphae</taxon>
        <taxon>Entelegynae</taxon>
        <taxon>Araneoidea</taxon>
        <taxon>Araneidae</taxon>
        <taxon>Caerostris</taxon>
    </lineage>
</organism>
<feature type="compositionally biased region" description="Basic and acidic residues" evidence="1">
    <location>
        <begin position="62"/>
        <end position="76"/>
    </location>
</feature>
<dbReference type="AlphaFoldDB" id="A0AAV4PFZ4"/>
<dbReference type="EMBL" id="BPLR01004598">
    <property type="protein sequence ID" value="GIX96024.1"/>
    <property type="molecule type" value="Genomic_DNA"/>
</dbReference>
<sequence>MKPLQKSGSVNRCGIVNYPNVIHKPLIAPNSTHLYKVASQETTTLQQKIAKEWRPQSNISTFRDHQRKEGKIAEIP</sequence>
<comment type="caution">
    <text evidence="2">The sequence shown here is derived from an EMBL/GenBank/DDBJ whole genome shotgun (WGS) entry which is preliminary data.</text>
</comment>
<keyword evidence="3" id="KW-1185">Reference proteome</keyword>
<evidence type="ECO:0000313" key="3">
    <source>
        <dbReference type="Proteomes" id="UP001054945"/>
    </source>
</evidence>
<evidence type="ECO:0000313" key="2">
    <source>
        <dbReference type="EMBL" id="GIX96024.1"/>
    </source>
</evidence>
<evidence type="ECO:0000256" key="1">
    <source>
        <dbReference type="SAM" id="MobiDB-lite"/>
    </source>
</evidence>
<feature type="region of interest" description="Disordered" evidence="1">
    <location>
        <begin position="57"/>
        <end position="76"/>
    </location>
</feature>
<name>A0AAV4PFZ4_CAEEX</name>
<dbReference type="Proteomes" id="UP001054945">
    <property type="component" value="Unassembled WGS sequence"/>
</dbReference>
<accession>A0AAV4PFZ4</accession>
<proteinExistence type="predicted"/>
<gene>
    <name evidence="2" type="ORF">CEXT_372011</name>
</gene>